<keyword evidence="1" id="KW-0812">Transmembrane</keyword>
<gene>
    <name evidence="2" type="ORF">C7440_2677</name>
</gene>
<dbReference type="Pfam" id="PF10617">
    <property type="entry name" value="DUF2474"/>
    <property type="match status" value="1"/>
</dbReference>
<dbReference type="STRING" id="1231391.GCA_000308195_01141"/>
<keyword evidence="1" id="KW-1133">Transmembrane helix</keyword>
<dbReference type="AlphaFoldDB" id="A0A2U1CJC9"/>
<dbReference type="RefSeq" id="WP_017523510.1">
    <property type="nucleotide sequence ID" value="NZ_JACCEX010000004.1"/>
</dbReference>
<proteinExistence type="predicted"/>
<dbReference type="EMBL" id="QEKO01000004">
    <property type="protein sequence ID" value="PVY61127.1"/>
    <property type="molecule type" value="Genomic_DNA"/>
</dbReference>
<organism evidence="2 3">
    <name type="scientific">Pusillimonas noertemannii</name>
    <dbReference type="NCBI Taxonomy" id="305977"/>
    <lineage>
        <taxon>Bacteria</taxon>
        <taxon>Pseudomonadati</taxon>
        <taxon>Pseudomonadota</taxon>
        <taxon>Betaproteobacteria</taxon>
        <taxon>Burkholderiales</taxon>
        <taxon>Alcaligenaceae</taxon>
        <taxon>Pusillimonas</taxon>
    </lineage>
</organism>
<name>A0A2U1CJC9_9BURK</name>
<accession>A0A2U1CJC9</accession>
<evidence type="ECO:0000256" key="1">
    <source>
        <dbReference type="SAM" id="Phobius"/>
    </source>
</evidence>
<protein>
    <submittedName>
        <fullName evidence="2">Uncharacterized protein DUF2474</fullName>
    </submittedName>
</protein>
<dbReference type="Proteomes" id="UP000246145">
    <property type="component" value="Unassembled WGS sequence"/>
</dbReference>
<evidence type="ECO:0000313" key="2">
    <source>
        <dbReference type="EMBL" id="PVY61127.1"/>
    </source>
</evidence>
<evidence type="ECO:0000313" key="3">
    <source>
        <dbReference type="Proteomes" id="UP000246145"/>
    </source>
</evidence>
<keyword evidence="1" id="KW-0472">Membrane</keyword>
<feature type="transmembrane region" description="Helical" evidence="1">
    <location>
        <begin position="12"/>
        <end position="36"/>
    </location>
</feature>
<keyword evidence="3" id="KW-1185">Reference proteome</keyword>
<reference evidence="2 3" key="1">
    <citation type="submission" date="2018-04" db="EMBL/GenBank/DDBJ databases">
        <title>Genomic Encyclopedia of Type Strains, Phase IV (KMG-IV): sequencing the most valuable type-strain genomes for metagenomic binning, comparative biology and taxonomic classification.</title>
        <authorList>
            <person name="Goeker M."/>
        </authorList>
    </citation>
    <scope>NUCLEOTIDE SEQUENCE [LARGE SCALE GENOMIC DNA]</scope>
    <source>
        <strain evidence="2 3">DSM 10065</strain>
    </source>
</reference>
<comment type="caution">
    <text evidence="2">The sequence shown here is derived from an EMBL/GenBank/DDBJ whole genome shotgun (WGS) entry which is preliminary data.</text>
</comment>
<sequence>MSRPPAGRRPWLTRIGWLLLFWAGGVAALALVAWLLRLFMNWAGFSS</sequence>
<dbReference type="InterPro" id="IPR018895">
    <property type="entry name" value="DUF2474"/>
</dbReference>